<dbReference type="RefSeq" id="WP_310061492.1">
    <property type="nucleotide sequence ID" value="NZ_JAVDVQ010000029.1"/>
</dbReference>
<sequence>MNPRPSTVLVAGATGSIGRHAVAEALRQGYAVRALVRDRARAARILPDGVELVVGDLTRPETLEPATAGVDAIVFTHGSTTNERDVRDNDYAGVANVLRALGGRRVQIALMTAVGTTRPGVAYAQWKLRSERLVRASGNPYTIVLPGWFDYNQHDQRTIVMLQGDRRQSGTPADGVIARDQIARVLIESLHIDAADHKTFELVAEHGPEQTDLTPVFGALLPDSSESLDAVEDAVDLPVTSEPETFRHDLATISAGNRGAGV</sequence>
<gene>
    <name evidence="2" type="ORF">J2X01_004012</name>
</gene>
<proteinExistence type="predicted"/>
<protein>
    <submittedName>
        <fullName evidence="2">Uncharacterized protein YbjT (DUF2867 family)</fullName>
    </submittedName>
</protein>
<dbReference type="CDD" id="cd05243">
    <property type="entry name" value="SDR_a5"/>
    <property type="match status" value="1"/>
</dbReference>
<reference evidence="2 3" key="1">
    <citation type="submission" date="2023-07" db="EMBL/GenBank/DDBJ databases">
        <title>Sorghum-associated microbial communities from plants grown in Nebraska, USA.</title>
        <authorList>
            <person name="Schachtman D."/>
        </authorList>
    </citation>
    <scope>NUCLEOTIDE SEQUENCE [LARGE SCALE GENOMIC DNA]</scope>
    <source>
        <strain evidence="2 3">BE167</strain>
    </source>
</reference>
<dbReference type="PANTHER" id="PTHR15020:SF50">
    <property type="entry name" value="UPF0659 PROTEIN YMR090W"/>
    <property type="match status" value="1"/>
</dbReference>
<evidence type="ECO:0000313" key="3">
    <source>
        <dbReference type="Proteomes" id="UP001252243"/>
    </source>
</evidence>
<evidence type="ECO:0000313" key="2">
    <source>
        <dbReference type="EMBL" id="MDR7084696.1"/>
    </source>
</evidence>
<dbReference type="InterPro" id="IPR016040">
    <property type="entry name" value="NAD(P)-bd_dom"/>
</dbReference>
<dbReference type="SUPFAM" id="SSF51735">
    <property type="entry name" value="NAD(P)-binding Rossmann-fold domains"/>
    <property type="match status" value="1"/>
</dbReference>
<dbReference type="EMBL" id="JAVDVQ010000029">
    <property type="protein sequence ID" value="MDR7084696.1"/>
    <property type="molecule type" value="Genomic_DNA"/>
</dbReference>
<dbReference type="Gene3D" id="3.40.50.720">
    <property type="entry name" value="NAD(P)-binding Rossmann-like Domain"/>
    <property type="match status" value="1"/>
</dbReference>
<organism evidence="2 3">
    <name type="scientific">Arthrobacter ginsengisoli</name>
    <dbReference type="NCBI Taxonomy" id="1356565"/>
    <lineage>
        <taxon>Bacteria</taxon>
        <taxon>Bacillati</taxon>
        <taxon>Actinomycetota</taxon>
        <taxon>Actinomycetes</taxon>
        <taxon>Micrococcales</taxon>
        <taxon>Micrococcaceae</taxon>
        <taxon>Arthrobacter</taxon>
    </lineage>
</organism>
<dbReference type="InterPro" id="IPR036291">
    <property type="entry name" value="NAD(P)-bd_dom_sf"/>
</dbReference>
<feature type="domain" description="NAD(P)-binding" evidence="1">
    <location>
        <begin position="12"/>
        <end position="191"/>
    </location>
</feature>
<dbReference type="Pfam" id="PF13460">
    <property type="entry name" value="NAD_binding_10"/>
    <property type="match status" value="1"/>
</dbReference>
<name>A0ABU1UHM4_9MICC</name>
<accession>A0ABU1UHM4</accession>
<comment type="caution">
    <text evidence="2">The sequence shown here is derived from an EMBL/GenBank/DDBJ whole genome shotgun (WGS) entry which is preliminary data.</text>
</comment>
<keyword evidence="3" id="KW-1185">Reference proteome</keyword>
<dbReference type="Proteomes" id="UP001252243">
    <property type="component" value="Unassembled WGS sequence"/>
</dbReference>
<dbReference type="PANTHER" id="PTHR15020">
    <property type="entry name" value="FLAVIN REDUCTASE-RELATED"/>
    <property type="match status" value="1"/>
</dbReference>
<evidence type="ECO:0000259" key="1">
    <source>
        <dbReference type="Pfam" id="PF13460"/>
    </source>
</evidence>